<keyword evidence="1 8" id="KW-0808">Transferase</keyword>
<keyword evidence="5" id="KW-1133">Transmembrane helix</keyword>
<keyword evidence="5" id="KW-0472">Membrane</keyword>
<feature type="domain" description="PPM-type phosphatase" evidence="7">
    <location>
        <begin position="10"/>
        <end position="238"/>
    </location>
</feature>
<dbReference type="SUPFAM" id="SSF81606">
    <property type="entry name" value="PP2C-like"/>
    <property type="match status" value="1"/>
</dbReference>
<protein>
    <submittedName>
        <fullName evidence="8">Serine/threonine-protein kinase PrkC</fullName>
        <ecNumber evidence="8">2.7.11.1</ecNumber>
    </submittedName>
</protein>
<dbReference type="PROSITE" id="PS50011">
    <property type="entry name" value="PROTEIN_KINASE_DOM"/>
    <property type="match status" value="1"/>
</dbReference>
<dbReference type="InterPro" id="IPR036457">
    <property type="entry name" value="PPM-type-like_dom_sf"/>
</dbReference>
<evidence type="ECO:0000256" key="4">
    <source>
        <dbReference type="ARBA" id="ARBA00022840"/>
    </source>
</evidence>
<dbReference type="CDD" id="cd00143">
    <property type="entry name" value="PP2Cc"/>
    <property type="match status" value="1"/>
</dbReference>
<evidence type="ECO:0000256" key="2">
    <source>
        <dbReference type="ARBA" id="ARBA00022741"/>
    </source>
</evidence>
<feature type="transmembrane region" description="Helical" evidence="5">
    <location>
        <begin position="549"/>
        <end position="566"/>
    </location>
</feature>
<dbReference type="Gene3D" id="1.10.510.10">
    <property type="entry name" value="Transferase(Phosphotransferase) domain 1"/>
    <property type="match status" value="1"/>
</dbReference>
<keyword evidence="4" id="KW-0067">ATP-binding</keyword>
<gene>
    <name evidence="8" type="primary">prkC</name>
    <name evidence="8" type="ORF">ASD8599_01492</name>
</gene>
<keyword evidence="2" id="KW-0547">Nucleotide-binding</keyword>
<evidence type="ECO:0000313" key="8">
    <source>
        <dbReference type="EMBL" id="SPH20751.1"/>
    </source>
</evidence>
<evidence type="ECO:0000256" key="5">
    <source>
        <dbReference type="SAM" id="Phobius"/>
    </source>
</evidence>
<dbReference type="EMBL" id="OMOR01000001">
    <property type="protein sequence ID" value="SPH20751.1"/>
    <property type="molecule type" value="Genomic_DNA"/>
</dbReference>
<evidence type="ECO:0000256" key="3">
    <source>
        <dbReference type="ARBA" id="ARBA00022777"/>
    </source>
</evidence>
<dbReference type="Gene3D" id="3.30.200.20">
    <property type="entry name" value="Phosphorylase Kinase, domain 1"/>
    <property type="match status" value="1"/>
</dbReference>
<dbReference type="RefSeq" id="WP_108827912.1">
    <property type="nucleotide sequence ID" value="NZ_OMOR01000001.1"/>
</dbReference>
<dbReference type="Gene3D" id="3.60.40.10">
    <property type="entry name" value="PPM-type phosphatase domain"/>
    <property type="match status" value="1"/>
</dbReference>
<dbReference type="InterPro" id="IPR001932">
    <property type="entry name" value="PPM-type_phosphatase-like_dom"/>
</dbReference>
<dbReference type="GO" id="GO:0004674">
    <property type="term" value="F:protein serine/threonine kinase activity"/>
    <property type="evidence" value="ECO:0007669"/>
    <property type="project" value="UniProtKB-EC"/>
</dbReference>
<evidence type="ECO:0000313" key="9">
    <source>
        <dbReference type="Proteomes" id="UP000244880"/>
    </source>
</evidence>
<organism evidence="8 9">
    <name type="scientific">Ascidiaceihabitans donghaensis</name>
    <dbReference type="NCBI Taxonomy" id="1510460"/>
    <lineage>
        <taxon>Bacteria</taxon>
        <taxon>Pseudomonadati</taxon>
        <taxon>Pseudomonadota</taxon>
        <taxon>Alphaproteobacteria</taxon>
        <taxon>Rhodobacterales</taxon>
        <taxon>Paracoccaceae</taxon>
        <taxon>Ascidiaceihabitans</taxon>
    </lineage>
</organism>
<dbReference type="InterPro" id="IPR000719">
    <property type="entry name" value="Prot_kinase_dom"/>
</dbReference>
<evidence type="ECO:0000259" key="6">
    <source>
        <dbReference type="PROSITE" id="PS50011"/>
    </source>
</evidence>
<dbReference type="Pfam" id="PF00069">
    <property type="entry name" value="Pkinase"/>
    <property type="match status" value="1"/>
</dbReference>
<keyword evidence="3 8" id="KW-0418">Kinase</keyword>
<keyword evidence="9" id="KW-1185">Reference proteome</keyword>
<proteinExistence type="predicted"/>
<evidence type="ECO:0000259" key="7">
    <source>
        <dbReference type="PROSITE" id="PS51746"/>
    </source>
</evidence>
<dbReference type="SMART" id="SM00331">
    <property type="entry name" value="PP2C_SIG"/>
    <property type="match status" value="1"/>
</dbReference>
<dbReference type="EC" id="2.7.11.1" evidence="8"/>
<dbReference type="SMART" id="SM00332">
    <property type="entry name" value="PP2Cc"/>
    <property type="match status" value="1"/>
</dbReference>
<dbReference type="PANTHER" id="PTHR43289:SF6">
    <property type="entry name" value="SERINE_THREONINE-PROTEIN KINASE NEKL-3"/>
    <property type="match status" value="1"/>
</dbReference>
<evidence type="ECO:0000256" key="1">
    <source>
        <dbReference type="ARBA" id="ARBA00022679"/>
    </source>
</evidence>
<sequence length="567" mass="62407">MLHSPSLSVSLGQATSAGPKNTNDDFFGALLPEGADRQLKGCVVALADGVSTSDVGRVASETCVKSFLTDYMAAPDSWTVKTTGTKVISAVNAWLHAQTRHAGEYDASYGYTCTLTAIVLKGRACHIFHVGDSRVWRVAGASLEPLTTDHHAVLDDAQTVLSRAMGANRAVEVDYHCEPVRVGDVLLMTTDGLHEIWSPSDAVRIVQSATDLDQAAQQIIDAALPLASDNLTLQIIRIEDLPLQGAVDLKHETLTLPWPKDFVPGDVIDGLTILREIHVTHRSRIYLAKCGDHRFALKVPSSEAREDDTALQRFVTEEWVARRINNPHVVSAPKLAGDRSALYTLSTYVEGRTLRQWMVDTPNPTLQQVRDIVGQIVKGLRAFHRREMLHQDLRPENIMIDADGHVTLIDFGSAYVSGVQETGPLNQAADILGTAQYTAPEYFSGEPVSWKSDMFSLAVIAYEMMTGKLPFGAEVAKVRSPKDRRALTYRKAGDAVPAWLDHCLQTATHPDPAKRPDALSEFETDLKRPSIRYQRKGRAPLMERHPVQFWQAVSAVLAITVAFLLIR</sequence>
<accession>A0A2R8BCJ0</accession>
<reference evidence="8 9" key="1">
    <citation type="submission" date="2018-03" db="EMBL/GenBank/DDBJ databases">
        <authorList>
            <person name="Keele B.F."/>
        </authorList>
    </citation>
    <scope>NUCLEOTIDE SEQUENCE [LARGE SCALE GENOMIC DNA]</scope>
    <source>
        <strain evidence="8 9">CECT 8599</strain>
    </source>
</reference>
<dbReference type="InterPro" id="IPR011009">
    <property type="entry name" value="Kinase-like_dom_sf"/>
</dbReference>
<dbReference type="PROSITE" id="PS51746">
    <property type="entry name" value="PPM_2"/>
    <property type="match status" value="1"/>
</dbReference>
<keyword evidence="5" id="KW-0812">Transmembrane</keyword>
<dbReference type="AlphaFoldDB" id="A0A2R8BCJ0"/>
<dbReference type="SUPFAM" id="SSF56112">
    <property type="entry name" value="Protein kinase-like (PK-like)"/>
    <property type="match status" value="1"/>
</dbReference>
<dbReference type="PANTHER" id="PTHR43289">
    <property type="entry name" value="MITOGEN-ACTIVATED PROTEIN KINASE KINASE KINASE 20-RELATED"/>
    <property type="match status" value="1"/>
</dbReference>
<dbReference type="GO" id="GO:0005524">
    <property type="term" value="F:ATP binding"/>
    <property type="evidence" value="ECO:0007669"/>
    <property type="project" value="UniProtKB-KW"/>
</dbReference>
<dbReference type="Proteomes" id="UP000244880">
    <property type="component" value="Unassembled WGS sequence"/>
</dbReference>
<dbReference type="OrthoDB" id="9801841at2"/>
<name>A0A2R8BCJ0_9RHOB</name>
<dbReference type="PROSITE" id="PS00109">
    <property type="entry name" value="PROTEIN_KINASE_TYR"/>
    <property type="match status" value="1"/>
</dbReference>
<dbReference type="InterPro" id="IPR008266">
    <property type="entry name" value="Tyr_kinase_AS"/>
</dbReference>
<feature type="domain" description="Protein kinase" evidence="6">
    <location>
        <begin position="271"/>
        <end position="531"/>
    </location>
</feature>
<dbReference type="CDD" id="cd14014">
    <property type="entry name" value="STKc_PknB_like"/>
    <property type="match status" value="1"/>
</dbReference>
<dbReference type="Pfam" id="PF13672">
    <property type="entry name" value="PP2C_2"/>
    <property type="match status" value="1"/>
</dbReference>